<accession>A0A9Q9PAQ2</accession>
<keyword evidence="1" id="KW-0614">Plasmid</keyword>
<proteinExistence type="predicted"/>
<reference evidence="1" key="1">
    <citation type="submission" date="2018-10" db="EMBL/GenBank/DDBJ databases">
        <authorList>
            <person name="Singh K. P."/>
            <person name="Ramachandran G."/>
            <person name="Val-Calvo J."/>
            <person name="Meijer J.J. W."/>
            <person name="Miguel-Arribas A."/>
            <person name="Gago Cordoba C."/>
        </authorList>
    </citation>
    <scope>NUCLEOTIDE SEQUENCE</scope>
    <source>
        <strain evidence="1">1</strain>
        <plasmid evidence="1">p576</plasmid>
    </source>
</reference>
<name>A0A9Q9PAQ2_BACPU</name>
<dbReference type="EMBL" id="LR026976">
    <property type="protein sequence ID" value="VCT93350.1"/>
    <property type="molecule type" value="Genomic_DNA"/>
</dbReference>
<organism evidence="1">
    <name type="scientific">Bacillus pumilus</name>
    <name type="common">Bacillus mesentericus</name>
    <dbReference type="NCBI Taxonomy" id="1408"/>
    <lineage>
        <taxon>Bacteria</taxon>
        <taxon>Bacillati</taxon>
        <taxon>Bacillota</taxon>
        <taxon>Bacilli</taxon>
        <taxon>Bacillales</taxon>
        <taxon>Bacillaceae</taxon>
        <taxon>Bacillus</taxon>
    </lineage>
</organism>
<gene>
    <name evidence="1" type="primary">p62</name>
    <name evidence="1" type="ORF">SBRMV_062</name>
</gene>
<sequence length="344" mass="40565">MIKYEVNFDKLASAFLAATRQNVIEGKLNAAKNLENANNRFNRVFNSKKISVLKDQFNFYEYTAKEIDKTFKEFDFQLEWLPDSNIQGEYFVEKIESAIKSYFEDQTQKLNVDNACELFLDVKRNLSNMNMAQRTLNISQRYSSNNEHDLIAEIEHYNELQELKAYQLDYDEPEHLYFADINTIELERESELYINEYTKQLLTNMKDKAHLKREPPNPELLKNLERDIQAHFGKDTEYPIILLRTMAVQSLNMEVSNSLNNTNWLCSQFNSNSPLEKLESICWHPEVDGSKTLSYEAFNFNKKEYLKHFNRENTKTGSVVLINDQYKSKGQSKKFQQKLQGLER</sequence>
<geneLocation type="plasmid" evidence="1">
    <name>p576</name>
</geneLocation>
<protein>
    <submittedName>
        <fullName evidence="1">Uncharacterized protein</fullName>
    </submittedName>
</protein>
<evidence type="ECO:0000313" key="1">
    <source>
        <dbReference type="EMBL" id="VCT93350.1"/>
    </source>
</evidence>
<dbReference type="AlphaFoldDB" id="A0A9Q9PAQ2"/>